<dbReference type="Proteomes" id="UP000739538">
    <property type="component" value="Unassembled WGS sequence"/>
</dbReference>
<dbReference type="AlphaFoldDB" id="A0A956SDM1"/>
<dbReference type="Pfam" id="PF13860">
    <property type="entry name" value="FlgD_ig"/>
    <property type="match status" value="1"/>
</dbReference>
<accession>A0A956SDM1</accession>
<dbReference type="InterPro" id="IPR025965">
    <property type="entry name" value="FlgD/Vpr_Ig-like"/>
</dbReference>
<sequence length="651" mass="69136">TDSLAYDAIHTMTNGSGNPPVMFRIEGPGGIATATRTGFPANVWNHFSIPIDPTAWTLESGTWSGLIGNVTAVELAAEMIFGDEVVRMDNIELGGTPVLVNPTDELDTFDDGDIGWSGHSASVSVVPEDGDTGPYLEVEEDRDGGRVVLPSWYGGSWTQWDGVGELSFSFFPPDPVFPSTNAVVELHGPGGTAMVETTLDPYVGATAEWIPIVLAIAETEWTMVRGTWSGLLEHVQEVVISADASTGNDRFGLDNVYRGVSGGAPEPHVPLQILDEEHSVCDFWSIRNASALALNPADGFLYALVNETIADGGGVYAVTGPNAVHRLYSYDRPLGLVFTEDGDGFVTENYAGVLHRFVGMDGTAVWGDTFHAGDDDVAGLLIAPAGFDGPVVSGGDILITDHGNGGADGVWAASPDTAHLERELVPDPGSVDWYDLATDGSSVWVCDAIDDDVLSVIHPDGSTTPFPLSQNIPEMRVLAYDSGQHALYTMSSSSPVRLYRIDAATGDVTAVAEGIGSVGYGNLEIDSAARKLYLADDSMSRVYEICLPAGSSSVDEDVSHSPLTVTIAPNPLVSRSQIRLRLPHDASLEVDVLDATGRRVDRLASGWHEAGSVVLEWDGRDDQGTPVPSGAYFVRYVVDGKVSSSRAVVLR</sequence>
<evidence type="ECO:0000259" key="1">
    <source>
        <dbReference type="Pfam" id="PF13860"/>
    </source>
</evidence>
<dbReference type="EMBL" id="JAGQHS010000060">
    <property type="protein sequence ID" value="MCA9756635.1"/>
    <property type="molecule type" value="Genomic_DNA"/>
</dbReference>
<dbReference type="SUPFAM" id="SSF101898">
    <property type="entry name" value="NHL repeat"/>
    <property type="match status" value="1"/>
</dbReference>
<dbReference type="Gene3D" id="2.60.40.4070">
    <property type="match status" value="1"/>
</dbReference>
<protein>
    <recommendedName>
        <fullName evidence="1">FlgD/Vpr Ig-like domain-containing protein</fullName>
    </recommendedName>
</protein>
<proteinExistence type="predicted"/>
<comment type="caution">
    <text evidence="2">The sequence shown here is derived from an EMBL/GenBank/DDBJ whole genome shotgun (WGS) entry which is preliminary data.</text>
</comment>
<organism evidence="2 3">
    <name type="scientific">Eiseniibacteriota bacterium</name>
    <dbReference type="NCBI Taxonomy" id="2212470"/>
    <lineage>
        <taxon>Bacteria</taxon>
        <taxon>Candidatus Eiseniibacteriota</taxon>
    </lineage>
</organism>
<gene>
    <name evidence="2" type="ORF">KDA27_12600</name>
</gene>
<reference evidence="2" key="2">
    <citation type="journal article" date="2021" name="Microbiome">
        <title>Successional dynamics and alternative stable states in a saline activated sludge microbial community over 9 years.</title>
        <authorList>
            <person name="Wang Y."/>
            <person name="Ye J."/>
            <person name="Ju F."/>
            <person name="Liu L."/>
            <person name="Boyd J.A."/>
            <person name="Deng Y."/>
            <person name="Parks D.H."/>
            <person name="Jiang X."/>
            <person name="Yin X."/>
            <person name="Woodcroft B.J."/>
            <person name="Tyson G.W."/>
            <person name="Hugenholtz P."/>
            <person name="Polz M.F."/>
            <person name="Zhang T."/>
        </authorList>
    </citation>
    <scope>NUCLEOTIDE SEQUENCE</scope>
    <source>
        <strain evidence="2">HKST-UBA02</strain>
    </source>
</reference>
<reference evidence="2" key="1">
    <citation type="submission" date="2020-04" db="EMBL/GenBank/DDBJ databases">
        <authorList>
            <person name="Zhang T."/>
        </authorList>
    </citation>
    <scope>NUCLEOTIDE SEQUENCE</scope>
    <source>
        <strain evidence="2">HKST-UBA02</strain>
    </source>
</reference>
<feature type="domain" description="FlgD/Vpr Ig-like" evidence="1">
    <location>
        <begin position="576"/>
        <end position="634"/>
    </location>
</feature>
<feature type="non-terminal residue" evidence="2">
    <location>
        <position position="1"/>
    </location>
</feature>
<name>A0A956SDM1_UNCEI</name>
<evidence type="ECO:0000313" key="3">
    <source>
        <dbReference type="Proteomes" id="UP000739538"/>
    </source>
</evidence>
<evidence type="ECO:0000313" key="2">
    <source>
        <dbReference type="EMBL" id="MCA9756635.1"/>
    </source>
</evidence>